<keyword evidence="2" id="KW-1185">Reference proteome</keyword>
<dbReference type="Proteomes" id="UP001597307">
    <property type="component" value="Unassembled WGS sequence"/>
</dbReference>
<comment type="caution">
    <text evidence="1">The sequence shown here is derived from an EMBL/GenBank/DDBJ whole genome shotgun (WGS) entry which is preliminary data.</text>
</comment>
<proteinExistence type="predicted"/>
<evidence type="ECO:0000313" key="1">
    <source>
        <dbReference type="EMBL" id="MFD1846289.1"/>
    </source>
</evidence>
<evidence type="ECO:0000313" key="2">
    <source>
        <dbReference type="Proteomes" id="UP001597307"/>
    </source>
</evidence>
<dbReference type="Gene3D" id="3.30.450.40">
    <property type="match status" value="1"/>
</dbReference>
<dbReference type="EMBL" id="JBHUGA010000011">
    <property type="protein sequence ID" value="MFD1846289.1"/>
    <property type="molecule type" value="Genomic_DNA"/>
</dbReference>
<name>A0ABW4Q6F7_9MICC</name>
<dbReference type="InterPro" id="IPR029016">
    <property type="entry name" value="GAF-like_dom_sf"/>
</dbReference>
<sequence length="226" mass="24415">MVERCVSTADSNGATLCTPYLTELSITGAGISVFGGAVQETICCSDDLARRLDELQFELGEGPRWEAASSRVPVLIPDTAEDWHTRWPVFGNAVRATEVKAMFVFPLILGAIDIGVVELYRTNAGDLSGANHAAASVLTGQTSWTLLRRMLSREPGHDEAFGGNDGPSLSRREIHQATRMVLAQANVTATDALLLLRGYTFAEGLQLNEVAAAVIDRRLDFTPKPQ</sequence>
<dbReference type="SUPFAM" id="SSF55781">
    <property type="entry name" value="GAF domain-like"/>
    <property type="match status" value="1"/>
</dbReference>
<dbReference type="RefSeq" id="WP_343879822.1">
    <property type="nucleotide sequence ID" value="NZ_BAAAIJ010000047.1"/>
</dbReference>
<gene>
    <name evidence="1" type="ORF">ACFSFX_06715</name>
</gene>
<accession>A0ABW4Q6F7</accession>
<reference evidence="2" key="1">
    <citation type="journal article" date="2019" name="Int. J. Syst. Evol. Microbiol.">
        <title>The Global Catalogue of Microorganisms (GCM) 10K type strain sequencing project: providing services to taxonomists for standard genome sequencing and annotation.</title>
        <authorList>
            <consortium name="The Broad Institute Genomics Platform"/>
            <consortium name="The Broad Institute Genome Sequencing Center for Infectious Disease"/>
            <person name="Wu L."/>
            <person name="Ma J."/>
        </authorList>
    </citation>
    <scope>NUCLEOTIDE SEQUENCE [LARGE SCALE GENOMIC DNA]</scope>
    <source>
        <strain evidence="2">JCM 11496</strain>
    </source>
</reference>
<organism evidence="1 2">
    <name type="scientific">Arthrobacter flavus</name>
    <dbReference type="NCBI Taxonomy" id="95172"/>
    <lineage>
        <taxon>Bacteria</taxon>
        <taxon>Bacillati</taxon>
        <taxon>Actinomycetota</taxon>
        <taxon>Actinomycetes</taxon>
        <taxon>Micrococcales</taxon>
        <taxon>Micrococcaceae</taxon>
        <taxon>Arthrobacter</taxon>
    </lineage>
</organism>
<protein>
    <submittedName>
        <fullName evidence="1">GAF and ANTAR domain-containing protein</fullName>
    </submittedName>
</protein>